<evidence type="ECO:0000313" key="2">
    <source>
        <dbReference type="EMBL" id="KKL07712.1"/>
    </source>
</evidence>
<evidence type="ECO:0000256" key="1">
    <source>
        <dbReference type="SAM" id="MobiDB-lite"/>
    </source>
</evidence>
<organism evidence="2">
    <name type="scientific">marine sediment metagenome</name>
    <dbReference type="NCBI Taxonomy" id="412755"/>
    <lineage>
        <taxon>unclassified sequences</taxon>
        <taxon>metagenomes</taxon>
        <taxon>ecological metagenomes</taxon>
    </lineage>
</organism>
<protein>
    <submittedName>
        <fullName evidence="2">Uncharacterized protein</fullName>
    </submittedName>
</protein>
<feature type="region of interest" description="Disordered" evidence="1">
    <location>
        <begin position="1"/>
        <end position="36"/>
    </location>
</feature>
<sequence length="80" mass="8550">MAGKGDHVSRAKPDGDLGYQKPDRPQKHSARGCPSPFASGPVAGGIFLFWMTEHVLRLFAEGTLAEGTLAEGMASRNRPL</sequence>
<dbReference type="AlphaFoldDB" id="A0A0F9B1U0"/>
<accession>A0A0F9B1U0</accession>
<gene>
    <name evidence="2" type="ORF">LCGC14_2583250</name>
</gene>
<reference evidence="2" key="1">
    <citation type="journal article" date="2015" name="Nature">
        <title>Complex archaea that bridge the gap between prokaryotes and eukaryotes.</title>
        <authorList>
            <person name="Spang A."/>
            <person name="Saw J.H."/>
            <person name="Jorgensen S.L."/>
            <person name="Zaremba-Niedzwiedzka K."/>
            <person name="Martijn J."/>
            <person name="Lind A.E."/>
            <person name="van Eijk R."/>
            <person name="Schleper C."/>
            <person name="Guy L."/>
            <person name="Ettema T.J."/>
        </authorList>
    </citation>
    <scope>NUCLEOTIDE SEQUENCE</scope>
</reference>
<dbReference type="EMBL" id="LAZR01043176">
    <property type="protein sequence ID" value="KKL07712.1"/>
    <property type="molecule type" value="Genomic_DNA"/>
</dbReference>
<comment type="caution">
    <text evidence="2">The sequence shown here is derived from an EMBL/GenBank/DDBJ whole genome shotgun (WGS) entry which is preliminary data.</text>
</comment>
<proteinExistence type="predicted"/>
<name>A0A0F9B1U0_9ZZZZ</name>
<feature type="compositionally biased region" description="Basic and acidic residues" evidence="1">
    <location>
        <begin position="1"/>
        <end position="26"/>
    </location>
</feature>